<dbReference type="SMART" id="SM00028">
    <property type="entry name" value="TPR"/>
    <property type="match status" value="4"/>
</dbReference>
<feature type="domain" description="HTH araC/xylS-type" evidence="6">
    <location>
        <begin position="489"/>
        <end position="593"/>
    </location>
</feature>
<dbReference type="SUPFAM" id="SSF46689">
    <property type="entry name" value="Homeodomain-like"/>
    <property type="match status" value="1"/>
</dbReference>
<evidence type="ECO:0000313" key="7">
    <source>
        <dbReference type="EMBL" id="SNY99454.1"/>
    </source>
</evidence>
<evidence type="ECO:0000256" key="2">
    <source>
        <dbReference type="ARBA" id="ARBA00022803"/>
    </source>
</evidence>
<proteinExistence type="predicted"/>
<dbReference type="InterPro" id="IPR050498">
    <property type="entry name" value="Ycf3"/>
</dbReference>
<dbReference type="Pfam" id="PF12833">
    <property type="entry name" value="HTH_18"/>
    <property type="match status" value="1"/>
</dbReference>
<dbReference type="AlphaFoldDB" id="A0A285MQJ5"/>
<dbReference type="InterPro" id="IPR011990">
    <property type="entry name" value="TPR-like_helical_dom_sf"/>
</dbReference>
<protein>
    <submittedName>
        <fullName evidence="7">Transcriptional regulator, AraC family</fullName>
    </submittedName>
</protein>
<organism evidence="7 8">
    <name type="scientific">Flagellimonas pacifica</name>
    <dbReference type="NCBI Taxonomy" id="1247520"/>
    <lineage>
        <taxon>Bacteria</taxon>
        <taxon>Pseudomonadati</taxon>
        <taxon>Bacteroidota</taxon>
        <taxon>Flavobacteriia</taxon>
        <taxon>Flavobacteriales</taxon>
        <taxon>Flavobacteriaceae</taxon>
        <taxon>Flagellimonas</taxon>
    </lineage>
</organism>
<dbReference type="InterPro" id="IPR009057">
    <property type="entry name" value="Homeodomain-like_sf"/>
</dbReference>
<dbReference type="EMBL" id="OBEH01000002">
    <property type="protein sequence ID" value="SNY99454.1"/>
    <property type="molecule type" value="Genomic_DNA"/>
</dbReference>
<keyword evidence="3" id="KW-0805">Transcription regulation</keyword>
<evidence type="ECO:0000256" key="3">
    <source>
        <dbReference type="ARBA" id="ARBA00023015"/>
    </source>
</evidence>
<dbReference type="PROSITE" id="PS01124">
    <property type="entry name" value="HTH_ARAC_FAMILY_2"/>
    <property type="match status" value="1"/>
</dbReference>
<dbReference type="Pfam" id="PF13181">
    <property type="entry name" value="TPR_8"/>
    <property type="match status" value="1"/>
</dbReference>
<dbReference type="PANTHER" id="PTHR44858">
    <property type="entry name" value="TETRATRICOPEPTIDE REPEAT PROTEIN 6"/>
    <property type="match status" value="1"/>
</dbReference>
<evidence type="ECO:0000256" key="4">
    <source>
        <dbReference type="ARBA" id="ARBA00023163"/>
    </source>
</evidence>
<dbReference type="GO" id="GO:0003700">
    <property type="term" value="F:DNA-binding transcription factor activity"/>
    <property type="evidence" value="ECO:0007669"/>
    <property type="project" value="InterPro"/>
</dbReference>
<gene>
    <name evidence="7" type="ORF">SAMN06265377_1260</name>
</gene>
<dbReference type="SUPFAM" id="SSF81901">
    <property type="entry name" value="HCP-like"/>
    <property type="match status" value="1"/>
</dbReference>
<dbReference type="GO" id="GO:0009279">
    <property type="term" value="C:cell outer membrane"/>
    <property type="evidence" value="ECO:0007669"/>
    <property type="project" value="TreeGrafter"/>
</dbReference>
<reference evidence="8" key="1">
    <citation type="submission" date="2017-09" db="EMBL/GenBank/DDBJ databases">
        <authorList>
            <person name="Varghese N."/>
            <person name="Submissions S."/>
        </authorList>
    </citation>
    <scope>NUCLEOTIDE SEQUENCE [LARGE SCALE GENOMIC DNA]</scope>
    <source>
        <strain evidence="8">DSM 25885</strain>
    </source>
</reference>
<keyword evidence="1" id="KW-0677">Repeat</keyword>
<accession>A0A285MQJ5</accession>
<dbReference type="InterPro" id="IPR018060">
    <property type="entry name" value="HTH_AraC"/>
</dbReference>
<dbReference type="InterPro" id="IPR019734">
    <property type="entry name" value="TPR_rpt"/>
</dbReference>
<dbReference type="Gene3D" id="1.25.40.10">
    <property type="entry name" value="Tetratricopeptide repeat domain"/>
    <property type="match status" value="2"/>
</dbReference>
<dbReference type="GO" id="GO:0046813">
    <property type="term" value="P:receptor-mediated virion attachment to host cell"/>
    <property type="evidence" value="ECO:0007669"/>
    <property type="project" value="TreeGrafter"/>
</dbReference>
<evidence type="ECO:0000256" key="1">
    <source>
        <dbReference type="ARBA" id="ARBA00022737"/>
    </source>
</evidence>
<sequence>MLNNLSIAVLPFRNMSSNIENDYFCDGLTEEIINALAKIDGLKVTSRTSSFFFKNKDVPVTKIGKDLNVSTIIEGSVRLSNNTIRITAQLIEVQNDFHFWSETWDRKLENIFAVQDDISLLIADRIRENFGHFDIKDKLVNKQTDYIEAYQLYLKGNYHFQKWNPEDLELSKNYYTKALEIDSEHAQSNYGLAQYYAMMAGLGFLPKDETYKEASKYVNKALKLNPQLPEAHYGLASISYWYEWDFKKTVQHLNKALEVNPNFAPAYMHFAFHYCSLKKFEQALEHIEIAIGLDPLSAEVYFAKGYIHYIMEDYEASIKALDICLELNPINLLAIIIKACCWLCQDKIQLVIAYFNSELPATIDTATKYGMLGIAHTILKDTEKQEYYVDLLNTEIETSKAERAQFFMFLILIHSGKKEQAFNWLSGIIDSKPTLMLTLFGDPLLNSVKHDPLYKKITDKVFSSTFAVKEKTAKKKALLTKEQKNEYAKKLISCMERKSSFLNPDLTLKSLAAQLDIHPNQLSWLINHEFDKNFSEFINHYRVETFKRISKDPKNAHITLIGLAYESGFNSKTVFNTFFKKETGMTPLQYLKHSS</sequence>
<feature type="repeat" description="TPR" evidence="5">
    <location>
        <begin position="264"/>
        <end position="297"/>
    </location>
</feature>
<dbReference type="SMART" id="SM00342">
    <property type="entry name" value="HTH_ARAC"/>
    <property type="match status" value="1"/>
</dbReference>
<evidence type="ECO:0000259" key="6">
    <source>
        <dbReference type="PROSITE" id="PS01124"/>
    </source>
</evidence>
<dbReference type="PANTHER" id="PTHR44858:SF1">
    <property type="entry name" value="UDP-N-ACETYLGLUCOSAMINE--PEPTIDE N-ACETYLGLUCOSAMINYLTRANSFERASE SPINDLY-RELATED"/>
    <property type="match status" value="1"/>
</dbReference>
<dbReference type="GO" id="GO:0043565">
    <property type="term" value="F:sequence-specific DNA binding"/>
    <property type="evidence" value="ECO:0007669"/>
    <property type="project" value="InterPro"/>
</dbReference>
<keyword evidence="4" id="KW-0804">Transcription</keyword>
<evidence type="ECO:0000313" key="8">
    <source>
        <dbReference type="Proteomes" id="UP000219048"/>
    </source>
</evidence>
<keyword evidence="8" id="KW-1185">Reference proteome</keyword>
<name>A0A285MQJ5_9FLAO</name>
<feature type="repeat" description="TPR" evidence="5">
    <location>
        <begin position="298"/>
        <end position="331"/>
    </location>
</feature>
<dbReference type="Gene3D" id="1.10.10.60">
    <property type="entry name" value="Homeodomain-like"/>
    <property type="match status" value="2"/>
</dbReference>
<evidence type="ECO:0000256" key="5">
    <source>
        <dbReference type="PROSITE-ProRule" id="PRU00339"/>
    </source>
</evidence>
<keyword evidence="2 5" id="KW-0802">TPR repeat</keyword>
<dbReference type="Proteomes" id="UP000219048">
    <property type="component" value="Unassembled WGS sequence"/>
</dbReference>
<dbReference type="PROSITE" id="PS50005">
    <property type="entry name" value="TPR"/>
    <property type="match status" value="2"/>
</dbReference>